<evidence type="ECO:0000256" key="2">
    <source>
        <dbReference type="ARBA" id="ARBA00022676"/>
    </source>
</evidence>
<dbReference type="AlphaFoldDB" id="L0DD80"/>
<keyword evidence="6" id="KW-1185">Reference proteome</keyword>
<keyword evidence="2" id="KW-0328">Glycosyltransferase</keyword>
<name>L0DD80_SINAD</name>
<dbReference type="PANTHER" id="PTHR43685:SF5">
    <property type="entry name" value="GLYCOSYLTRANSFERASE EPSE-RELATED"/>
    <property type="match status" value="1"/>
</dbReference>
<proteinExistence type="inferred from homology"/>
<reference evidence="5 6" key="1">
    <citation type="submission" date="2012-02" db="EMBL/GenBank/DDBJ databases">
        <title>Complete sequence of chromosome of Singulisphaera acidiphila DSM 18658.</title>
        <authorList>
            <consortium name="US DOE Joint Genome Institute (JGI-PGF)"/>
            <person name="Lucas S."/>
            <person name="Copeland A."/>
            <person name="Lapidus A."/>
            <person name="Glavina del Rio T."/>
            <person name="Dalin E."/>
            <person name="Tice H."/>
            <person name="Bruce D."/>
            <person name="Goodwin L."/>
            <person name="Pitluck S."/>
            <person name="Peters L."/>
            <person name="Ovchinnikova G."/>
            <person name="Chertkov O."/>
            <person name="Kyrpides N."/>
            <person name="Mavromatis K."/>
            <person name="Ivanova N."/>
            <person name="Brettin T."/>
            <person name="Detter J.C."/>
            <person name="Han C."/>
            <person name="Larimer F."/>
            <person name="Land M."/>
            <person name="Hauser L."/>
            <person name="Markowitz V."/>
            <person name="Cheng J.-F."/>
            <person name="Hugenholtz P."/>
            <person name="Woyke T."/>
            <person name="Wu D."/>
            <person name="Tindall B."/>
            <person name="Pomrenke H."/>
            <person name="Brambilla E."/>
            <person name="Klenk H.-P."/>
            <person name="Eisen J.A."/>
        </authorList>
    </citation>
    <scope>NUCLEOTIDE SEQUENCE [LARGE SCALE GENOMIC DNA]</scope>
    <source>
        <strain evidence="6">ATCC BAA-1392 / DSM 18658 / VKM B-2454 / MOB10</strain>
    </source>
</reference>
<keyword evidence="3 5" id="KW-0808">Transferase</keyword>
<dbReference type="Gene3D" id="3.90.550.10">
    <property type="entry name" value="Spore Coat Polysaccharide Biosynthesis Protein SpsA, Chain A"/>
    <property type="match status" value="1"/>
</dbReference>
<dbReference type="PANTHER" id="PTHR43685">
    <property type="entry name" value="GLYCOSYLTRANSFERASE"/>
    <property type="match status" value="1"/>
</dbReference>
<evidence type="ECO:0000259" key="4">
    <source>
        <dbReference type="Pfam" id="PF00535"/>
    </source>
</evidence>
<dbReference type="InterPro" id="IPR050834">
    <property type="entry name" value="Glycosyltransf_2"/>
</dbReference>
<dbReference type="InterPro" id="IPR001173">
    <property type="entry name" value="Glyco_trans_2-like"/>
</dbReference>
<dbReference type="eggNOG" id="COG1215">
    <property type="taxonomic scope" value="Bacteria"/>
</dbReference>
<dbReference type="SUPFAM" id="SSF53448">
    <property type="entry name" value="Nucleotide-diphospho-sugar transferases"/>
    <property type="match status" value="1"/>
</dbReference>
<gene>
    <name evidence="5" type="ordered locus">Sinac_2484</name>
</gene>
<protein>
    <submittedName>
        <fullName evidence="5">Glycosyl transferase</fullName>
    </submittedName>
</protein>
<sequence>MSHSPRVSVLLPVHNGMPFLVETVDSLLCQSFKDFELIILDDGSTDEGVDYLRSLGDDRVRYHRLERAGLVAALNLGLSQARSETIARIDADDLAAPTRLEEQYRYLEAHPSCVLLGCDYWEIDAQGNVISENPLTMTSDLTLRFQLCFHATFSHPGVMFRGGVVRELGGYRPQFDVSEDYDLFTRLALRGHVACLPRKLLRKRIHGGAVSIVHRERGLKQSSGIARSYVSAMFPDFDAQWIGDLYLLYQGRSPERSTPAKILWSFEQLCERYSERHDPLPEDVLQSFRAVRHNLGWQCLKKARSSLSDIKEALAWFVAARRFEPDDLSLRAAFQRRVRRMGLRLGATAQRRETRLAK</sequence>
<dbReference type="InterPro" id="IPR029044">
    <property type="entry name" value="Nucleotide-diphossugar_trans"/>
</dbReference>
<evidence type="ECO:0000256" key="3">
    <source>
        <dbReference type="ARBA" id="ARBA00022679"/>
    </source>
</evidence>
<dbReference type="RefSeq" id="WP_015245945.1">
    <property type="nucleotide sequence ID" value="NC_019892.1"/>
</dbReference>
<dbReference type="EMBL" id="CP003364">
    <property type="protein sequence ID" value="AGA26793.1"/>
    <property type="molecule type" value="Genomic_DNA"/>
</dbReference>
<dbReference type="Pfam" id="PF00535">
    <property type="entry name" value="Glycos_transf_2"/>
    <property type="match status" value="1"/>
</dbReference>
<accession>L0DD80</accession>
<evidence type="ECO:0000313" key="6">
    <source>
        <dbReference type="Proteomes" id="UP000010798"/>
    </source>
</evidence>
<dbReference type="OrthoDB" id="9772170at2"/>
<dbReference type="GO" id="GO:0016757">
    <property type="term" value="F:glycosyltransferase activity"/>
    <property type="evidence" value="ECO:0007669"/>
    <property type="project" value="UniProtKB-KW"/>
</dbReference>
<comment type="similarity">
    <text evidence="1">Belongs to the glycosyltransferase 2 family.</text>
</comment>
<dbReference type="STRING" id="886293.Sinac_2484"/>
<organism evidence="5 6">
    <name type="scientific">Singulisphaera acidiphila (strain ATCC BAA-1392 / DSM 18658 / VKM B-2454 / MOB10)</name>
    <dbReference type="NCBI Taxonomy" id="886293"/>
    <lineage>
        <taxon>Bacteria</taxon>
        <taxon>Pseudomonadati</taxon>
        <taxon>Planctomycetota</taxon>
        <taxon>Planctomycetia</taxon>
        <taxon>Isosphaerales</taxon>
        <taxon>Isosphaeraceae</taxon>
        <taxon>Singulisphaera</taxon>
    </lineage>
</organism>
<dbReference type="HOGENOM" id="CLU_025996_0_4_0"/>
<dbReference type="Proteomes" id="UP000010798">
    <property type="component" value="Chromosome"/>
</dbReference>
<feature type="domain" description="Glycosyltransferase 2-like" evidence="4">
    <location>
        <begin position="8"/>
        <end position="133"/>
    </location>
</feature>
<evidence type="ECO:0000313" key="5">
    <source>
        <dbReference type="EMBL" id="AGA26793.1"/>
    </source>
</evidence>
<dbReference type="KEGG" id="saci:Sinac_2484"/>
<evidence type="ECO:0000256" key="1">
    <source>
        <dbReference type="ARBA" id="ARBA00006739"/>
    </source>
</evidence>